<sequence length="442" mass="46660">MNDTNAKAGLGPSGQSDAHRVLIVGGGVAGLDLAGTLAGHKELDVALIDLATAHVWKPMLHSIAAGTHDVARVGVPYLAQARQHGFLYHPGRATAVDLDARCVTVDAFDRDGLTLLPERHLPYDTLVLAVGSEANDFGVPGVADHARHIDTLHEAVAYRDATAPRLVQAAQAGRPHRVAIVGGGATGVQFAAELLQIADTVDDFGIDGARAAMQVTLLDKGDRLLVAFPPPVSAAARERLEQLGVTVRLNVDVARAEADALILKNGEEIAADFIVWAAGVRASPLAASLDALERGPASRIVIDAHCRTSRPEVFALGDCAALTPNGADTPLPPTAQVAFRQAVYLGRHLPAMIAGRSVPDFRYRDAGALVSLADYDAYGALGDFGFFKGGIKNGFFRGRLAQAGHALLYRRHQARLHGAPRAAGLWLSDVVTARTRPIEKLE</sequence>
<dbReference type="PRINTS" id="PR00368">
    <property type="entry name" value="FADPNR"/>
</dbReference>
<comment type="similarity">
    <text evidence="2">Belongs to the NADH dehydrogenase family.</text>
</comment>
<dbReference type="InterPro" id="IPR023753">
    <property type="entry name" value="FAD/NAD-binding_dom"/>
</dbReference>
<reference evidence="7 10" key="2">
    <citation type="submission" date="2019-12" db="EMBL/GenBank/DDBJ databases">
        <authorList>
            <person name="Zheng J."/>
        </authorList>
    </citation>
    <scope>NUCLEOTIDE SEQUENCE [LARGE SCALE GENOMIC DNA]</scope>
    <source>
        <strain evidence="7 10">DSM 27347</strain>
    </source>
</reference>
<evidence type="ECO:0000259" key="6">
    <source>
        <dbReference type="Pfam" id="PF07992"/>
    </source>
</evidence>
<dbReference type="Gene3D" id="3.50.50.100">
    <property type="match status" value="1"/>
</dbReference>
<evidence type="ECO:0000313" key="7">
    <source>
        <dbReference type="EMBL" id="MWC44697.1"/>
    </source>
</evidence>
<dbReference type="EMBL" id="FNBI01000006">
    <property type="protein sequence ID" value="SDF80236.1"/>
    <property type="molecule type" value="Genomic_DNA"/>
</dbReference>
<dbReference type="InterPro" id="IPR036188">
    <property type="entry name" value="FAD/NAD-bd_sf"/>
</dbReference>
<gene>
    <name evidence="7" type="ORF">GQR91_13695</name>
    <name evidence="8" type="ORF">SAMN05216557_10630</name>
</gene>
<keyword evidence="5" id="KW-0560">Oxidoreductase</keyword>
<comment type="cofactor">
    <cofactor evidence="1">
        <name>FAD</name>
        <dbReference type="ChEBI" id="CHEBI:57692"/>
    </cofactor>
</comment>
<evidence type="ECO:0000256" key="5">
    <source>
        <dbReference type="ARBA" id="ARBA00023002"/>
    </source>
</evidence>
<protein>
    <submittedName>
        <fullName evidence="7">NAD(P)/FAD-dependent oxidoreductase</fullName>
    </submittedName>
    <submittedName>
        <fullName evidence="8">NADH dehydrogenase</fullName>
    </submittedName>
</protein>
<evidence type="ECO:0000256" key="3">
    <source>
        <dbReference type="ARBA" id="ARBA00022630"/>
    </source>
</evidence>
<dbReference type="RefSeq" id="WP_149682863.1">
    <property type="nucleotide sequence ID" value="NZ_FNBI01000006.1"/>
</dbReference>
<evidence type="ECO:0000313" key="8">
    <source>
        <dbReference type="EMBL" id="SDF80236.1"/>
    </source>
</evidence>
<dbReference type="InterPro" id="IPR051169">
    <property type="entry name" value="NADH-Q_oxidoreductase"/>
</dbReference>
<keyword evidence="3" id="KW-0285">Flavoprotein</keyword>
<name>A0A1G7P1Q7_9SPHN</name>
<feature type="domain" description="FAD/NAD(P)-binding" evidence="6">
    <location>
        <begin position="20"/>
        <end position="342"/>
    </location>
</feature>
<dbReference type="Pfam" id="PF07992">
    <property type="entry name" value="Pyr_redox_2"/>
    <property type="match status" value="1"/>
</dbReference>
<proteinExistence type="inferred from homology"/>
<dbReference type="GO" id="GO:0003955">
    <property type="term" value="F:NAD(P)H dehydrogenase (quinone) activity"/>
    <property type="evidence" value="ECO:0007669"/>
    <property type="project" value="TreeGrafter"/>
</dbReference>
<dbReference type="EMBL" id="WSUT01000005">
    <property type="protein sequence ID" value="MWC44697.1"/>
    <property type="molecule type" value="Genomic_DNA"/>
</dbReference>
<dbReference type="PANTHER" id="PTHR42913">
    <property type="entry name" value="APOPTOSIS-INDUCING FACTOR 1"/>
    <property type="match status" value="1"/>
</dbReference>
<evidence type="ECO:0000256" key="2">
    <source>
        <dbReference type="ARBA" id="ARBA00005272"/>
    </source>
</evidence>
<dbReference type="PRINTS" id="PR00411">
    <property type="entry name" value="PNDRDTASEI"/>
</dbReference>
<dbReference type="Proteomes" id="UP000436801">
    <property type="component" value="Unassembled WGS sequence"/>
</dbReference>
<organism evidence="8 9">
    <name type="scientific">Sphingomonas carotinifaciens</name>
    <dbReference type="NCBI Taxonomy" id="1166323"/>
    <lineage>
        <taxon>Bacteria</taxon>
        <taxon>Pseudomonadati</taxon>
        <taxon>Pseudomonadota</taxon>
        <taxon>Alphaproteobacteria</taxon>
        <taxon>Sphingomonadales</taxon>
        <taxon>Sphingomonadaceae</taxon>
        <taxon>Sphingomonas</taxon>
    </lineage>
</organism>
<evidence type="ECO:0000256" key="1">
    <source>
        <dbReference type="ARBA" id="ARBA00001974"/>
    </source>
</evidence>
<reference evidence="8 9" key="1">
    <citation type="submission" date="2016-10" db="EMBL/GenBank/DDBJ databases">
        <authorList>
            <person name="Varghese N."/>
            <person name="Submissions S."/>
        </authorList>
    </citation>
    <scope>NUCLEOTIDE SEQUENCE [LARGE SCALE GENOMIC DNA]</scope>
    <source>
        <strain evidence="8 9">S7-754</strain>
    </source>
</reference>
<keyword evidence="4" id="KW-0274">FAD</keyword>
<evidence type="ECO:0000313" key="9">
    <source>
        <dbReference type="Proteomes" id="UP000323502"/>
    </source>
</evidence>
<dbReference type="SUPFAM" id="SSF51905">
    <property type="entry name" value="FAD/NAD(P)-binding domain"/>
    <property type="match status" value="1"/>
</dbReference>
<keyword evidence="9" id="KW-1185">Reference proteome</keyword>
<accession>A0A1G7P1Q7</accession>
<evidence type="ECO:0000313" key="10">
    <source>
        <dbReference type="Proteomes" id="UP000436801"/>
    </source>
</evidence>
<dbReference type="OrthoDB" id="9781621at2"/>
<dbReference type="Proteomes" id="UP000323502">
    <property type="component" value="Unassembled WGS sequence"/>
</dbReference>
<evidence type="ECO:0000256" key="4">
    <source>
        <dbReference type="ARBA" id="ARBA00022827"/>
    </source>
</evidence>
<dbReference type="GO" id="GO:0019646">
    <property type="term" value="P:aerobic electron transport chain"/>
    <property type="evidence" value="ECO:0007669"/>
    <property type="project" value="TreeGrafter"/>
</dbReference>
<dbReference type="PANTHER" id="PTHR42913:SF3">
    <property type="entry name" value="64 KDA MITOCHONDRIAL NADH DEHYDROGENASE (EUROFUNG)"/>
    <property type="match status" value="1"/>
</dbReference>
<dbReference type="AlphaFoldDB" id="A0A1G7P1Q7"/>